<sequence>MPVYTSGPILNTGSSLPDPLEIRFCNENQAEAANIKWSVFNEENDENGKQRLPAIQQQLILPARSVMTSKVNLTGVPMYRIRFEITGADPVIDIMTSAASDSGGAASDVQQAAVKTATPAVKGELAAGSSEG</sequence>
<organism evidence="1 2">
    <name type="scientific">Paenibacillus terreus</name>
    <dbReference type="NCBI Taxonomy" id="1387834"/>
    <lineage>
        <taxon>Bacteria</taxon>
        <taxon>Bacillati</taxon>
        <taxon>Bacillota</taxon>
        <taxon>Bacilli</taxon>
        <taxon>Bacillales</taxon>
        <taxon>Paenibacillaceae</taxon>
        <taxon>Paenibacillus</taxon>
    </lineage>
</organism>
<evidence type="ECO:0000313" key="2">
    <source>
        <dbReference type="Proteomes" id="UP001580407"/>
    </source>
</evidence>
<comment type="caution">
    <text evidence="1">The sequence shown here is derived from an EMBL/GenBank/DDBJ whole genome shotgun (WGS) entry which is preliminary data.</text>
</comment>
<dbReference type="Proteomes" id="UP001580407">
    <property type="component" value="Unassembled WGS sequence"/>
</dbReference>
<dbReference type="RefSeq" id="WP_375527838.1">
    <property type="nucleotide sequence ID" value="NZ_JBHILM010000036.1"/>
</dbReference>
<gene>
    <name evidence="1" type="ORF">ACE3NQ_24730</name>
</gene>
<proteinExistence type="predicted"/>
<evidence type="ECO:0000313" key="1">
    <source>
        <dbReference type="EMBL" id="MFB5684119.1"/>
    </source>
</evidence>
<reference evidence="1 2" key="1">
    <citation type="submission" date="2024-09" db="EMBL/GenBank/DDBJ databases">
        <authorList>
            <person name="Ruan L."/>
        </authorList>
    </citation>
    <scope>NUCLEOTIDE SEQUENCE [LARGE SCALE GENOMIC DNA]</scope>
    <source>
        <strain evidence="1 2">D33</strain>
    </source>
</reference>
<protein>
    <submittedName>
        <fullName evidence="1">Uncharacterized protein</fullName>
    </submittedName>
</protein>
<keyword evidence="2" id="KW-1185">Reference proteome</keyword>
<name>A0ABV5BEJ0_9BACL</name>
<accession>A0ABV5BEJ0</accession>
<dbReference type="EMBL" id="JBHILM010000036">
    <property type="protein sequence ID" value="MFB5684119.1"/>
    <property type="molecule type" value="Genomic_DNA"/>
</dbReference>